<sequence length="81" mass="9409">MGDGESNPKILCLLFRSLRNPFLSLWRLESSEFKLWNLPFRRKMRSFLAPKQLPPDLARIRLRDSCFSEGVIVDTPTEASL</sequence>
<evidence type="ECO:0000313" key="1">
    <source>
        <dbReference type="EMBL" id="EXB91569.1"/>
    </source>
</evidence>
<proteinExistence type="predicted"/>
<accession>W9RQA9</accession>
<dbReference type="AlphaFoldDB" id="W9RQA9"/>
<organism evidence="1 2">
    <name type="scientific">Morus notabilis</name>
    <dbReference type="NCBI Taxonomy" id="981085"/>
    <lineage>
        <taxon>Eukaryota</taxon>
        <taxon>Viridiplantae</taxon>
        <taxon>Streptophyta</taxon>
        <taxon>Embryophyta</taxon>
        <taxon>Tracheophyta</taxon>
        <taxon>Spermatophyta</taxon>
        <taxon>Magnoliopsida</taxon>
        <taxon>eudicotyledons</taxon>
        <taxon>Gunneridae</taxon>
        <taxon>Pentapetalae</taxon>
        <taxon>rosids</taxon>
        <taxon>fabids</taxon>
        <taxon>Rosales</taxon>
        <taxon>Moraceae</taxon>
        <taxon>Moreae</taxon>
        <taxon>Morus</taxon>
    </lineage>
</organism>
<gene>
    <name evidence="1" type="ORF">L484_016189</name>
</gene>
<dbReference type="Proteomes" id="UP000030645">
    <property type="component" value="Unassembled WGS sequence"/>
</dbReference>
<evidence type="ECO:0000313" key="2">
    <source>
        <dbReference type="Proteomes" id="UP000030645"/>
    </source>
</evidence>
<dbReference type="EMBL" id="KE345052">
    <property type="protein sequence ID" value="EXB91569.1"/>
    <property type="molecule type" value="Genomic_DNA"/>
</dbReference>
<name>W9RQA9_9ROSA</name>
<keyword evidence="2" id="KW-1185">Reference proteome</keyword>
<reference evidence="2" key="1">
    <citation type="submission" date="2013-01" db="EMBL/GenBank/DDBJ databases">
        <title>Draft Genome Sequence of a Mulberry Tree, Morus notabilis C.K. Schneid.</title>
        <authorList>
            <person name="He N."/>
            <person name="Zhao S."/>
        </authorList>
    </citation>
    <scope>NUCLEOTIDE SEQUENCE</scope>
</reference>
<protein>
    <submittedName>
        <fullName evidence="1">Uncharacterized protein</fullName>
    </submittedName>
</protein>